<reference evidence="1" key="1">
    <citation type="journal article" date="2019" name="MBio">
        <title>Virus Genomes from Deep Sea Sediments Expand the Ocean Megavirome and Support Independent Origins of Viral Gigantism.</title>
        <authorList>
            <person name="Backstrom D."/>
            <person name="Yutin N."/>
            <person name="Jorgensen S.L."/>
            <person name="Dharamshi J."/>
            <person name="Homa F."/>
            <person name="Zaremba-Niedwiedzka K."/>
            <person name="Spang A."/>
            <person name="Wolf Y.I."/>
            <person name="Koonin E.V."/>
            <person name="Ettema T.J."/>
        </authorList>
    </citation>
    <scope>NUCLEOTIDE SEQUENCE</scope>
</reference>
<dbReference type="SUPFAM" id="SSF81383">
    <property type="entry name" value="F-box domain"/>
    <property type="match status" value="1"/>
</dbReference>
<protein>
    <recommendedName>
        <fullName evidence="2">F-box domain-containing protein</fullName>
    </recommendedName>
</protein>
<sequence length="252" mass="28929">MPSISEILERIRLTRGDLNNLTPALVLEIFLELSIGDISILCRASKKFNDECLRESLWKTKVWADFGVDKKYGETWRETAKNMFIIGMINLGKQWFDGRTYKQVFEKALNEGEDGAKYLRDIQADAIMKTMDYDRGDAESFSFFPYEEFSEDIRAFFTDEEYKEADETIESMKIILSEEFSIIASVAVILSKSYPMIPGGPRLASNLGIHQNPSSTLTFIISKVIDPIPYIMQACAYVKDDKSEVIYKFYSQ</sequence>
<evidence type="ECO:0000313" key="1">
    <source>
        <dbReference type="EMBL" id="QBK93915.1"/>
    </source>
</evidence>
<evidence type="ECO:0008006" key="2">
    <source>
        <dbReference type="Google" id="ProtNLM"/>
    </source>
</evidence>
<dbReference type="EMBL" id="MK500607">
    <property type="protein sequence ID" value="QBK93915.1"/>
    <property type="molecule type" value="Genomic_DNA"/>
</dbReference>
<gene>
    <name evidence="1" type="ORF">LCPAC406_02290</name>
</gene>
<proteinExistence type="predicted"/>
<name>A0A481ZEX7_9VIRU</name>
<organism evidence="1">
    <name type="scientific">Pithovirus LCPAC406</name>
    <dbReference type="NCBI Taxonomy" id="2506599"/>
    <lineage>
        <taxon>Viruses</taxon>
        <taxon>Pithoviruses</taxon>
    </lineage>
</organism>
<accession>A0A481ZEX7</accession>
<dbReference type="InterPro" id="IPR036047">
    <property type="entry name" value="F-box-like_dom_sf"/>
</dbReference>